<evidence type="ECO:0000313" key="9">
    <source>
        <dbReference type="EMBL" id="ATY40961.1"/>
    </source>
</evidence>
<evidence type="ECO:0000256" key="7">
    <source>
        <dbReference type="ARBA" id="ARBA00023136"/>
    </source>
</evidence>
<gene>
    <name evidence="9" type="primary">tatA</name>
</gene>
<evidence type="ECO:0000256" key="4">
    <source>
        <dbReference type="ARBA" id="ARBA00022927"/>
    </source>
</evidence>
<comment type="subcellular location">
    <subcellularLocation>
        <location evidence="1">Membrane</location>
        <topology evidence="1">Single-pass membrane protein</topology>
    </subcellularLocation>
</comment>
<dbReference type="GO" id="GO:0016020">
    <property type="term" value="C:membrane"/>
    <property type="evidence" value="ECO:0007669"/>
    <property type="project" value="UniProtKB-ARBA"/>
</dbReference>
<protein>
    <submittedName>
        <fullName evidence="9">Sec-independent protein translocase component TatA/E</fullName>
    </submittedName>
</protein>
<name>A0A2H4R8H8_9EUKA</name>
<organism evidence="9">
    <name type="scientific">Ancoracysta twista</name>
    <dbReference type="NCBI Taxonomy" id="2044563"/>
    <lineage>
        <taxon>Eukaryota</taxon>
        <taxon>Provora</taxon>
        <taxon>Nebulidia</taxon>
        <taxon>Nebulidea</taxon>
        <taxon>Nebulidida</taxon>
        <taxon>Nebulidae</taxon>
    </lineage>
</organism>
<keyword evidence="7 8" id="KW-0472">Membrane</keyword>
<geneLocation type="mitochondrion" evidence="9"/>
<keyword evidence="6" id="KW-0811">Translocation</keyword>
<dbReference type="Gene3D" id="1.20.5.3310">
    <property type="match status" value="1"/>
</dbReference>
<evidence type="ECO:0000256" key="5">
    <source>
        <dbReference type="ARBA" id="ARBA00022989"/>
    </source>
</evidence>
<accession>A0A2H4R8H8</accession>
<keyword evidence="4" id="KW-0653">Protein transport</keyword>
<evidence type="ECO:0000256" key="6">
    <source>
        <dbReference type="ARBA" id="ARBA00023010"/>
    </source>
</evidence>
<evidence type="ECO:0000256" key="2">
    <source>
        <dbReference type="ARBA" id="ARBA00022448"/>
    </source>
</evidence>
<keyword evidence="2" id="KW-0813">Transport</keyword>
<keyword evidence="5 8" id="KW-1133">Transmembrane helix</keyword>
<dbReference type="EMBL" id="MG202008">
    <property type="protein sequence ID" value="ATY40961.1"/>
    <property type="molecule type" value="Genomic_DNA"/>
</dbReference>
<evidence type="ECO:0000256" key="3">
    <source>
        <dbReference type="ARBA" id="ARBA00022692"/>
    </source>
</evidence>
<evidence type="ECO:0000256" key="8">
    <source>
        <dbReference type="SAM" id="Phobius"/>
    </source>
</evidence>
<evidence type="ECO:0000256" key="1">
    <source>
        <dbReference type="ARBA" id="ARBA00004167"/>
    </source>
</evidence>
<dbReference type="AlphaFoldDB" id="A0A2H4R8H8"/>
<feature type="transmembrane region" description="Helical" evidence="8">
    <location>
        <begin position="6"/>
        <end position="22"/>
    </location>
</feature>
<dbReference type="RefSeq" id="YP_009446473.1">
    <property type="nucleotide sequence ID" value="NC_036491.1"/>
</dbReference>
<dbReference type="GO" id="GO:0015031">
    <property type="term" value="P:protein transport"/>
    <property type="evidence" value="ECO:0007669"/>
    <property type="project" value="UniProtKB-KW"/>
</dbReference>
<keyword evidence="3 8" id="KW-0812">Transmembrane</keyword>
<sequence length="56" mass="6136">MNVGFGQLILIALMGLLLFGNLPKMANELGRSILGFKKGLEDKKTENKKDNLKSST</sequence>
<proteinExistence type="predicted"/>
<dbReference type="Pfam" id="PF02416">
    <property type="entry name" value="TatA_B_E"/>
    <property type="match status" value="1"/>
</dbReference>
<keyword evidence="9" id="KW-0496">Mitochondrion</keyword>
<dbReference type="InterPro" id="IPR003369">
    <property type="entry name" value="TatA/B/E"/>
</dbReference>
<dbReference type="GeneID" id="35199418"/>
<reference evidence="9" key="1">
    <citation type="journal article" date="2017" name="Curr. Biol.">
        <title>A New Lineage of Eukaryotes Illuminates Early Mitochondrial Genome Reduction.</title>
        <authorList>
            <person name="Janouskovec J."/>
            <person name="Tikhonenkov D.V."/>
            <person name="Burki F."/>
            <person name="Howe A.T."/>
            <person name="Rohwer F.L."/>
            <person name="Mylnikov A.P."/>
            <person name="Keeling P.J."/>
        </authorList>
    </citation>
    <scope>NUCLEOTIDE SEQUENCE</scope>
    <source>
        <strain evidence="9">TD-1</strain>
    </source>
</reference>